<proteinExistence type="predicted"/>
<dbReference type="CDD" id="cd01832">
    <property type="entry name" value="SGNH_hydrolase_like_1"/>
    <property type="match status" value="1"/>
</dbReference>
<dbReference type="SUPFAM" id="SSF52266">
    <property type="entry name" value="SGNH hydrolase"/>
    <property type="match status" value="1"/>
</dbReference>
<dbReference type="InterPro" id="IPR053140">
    <property type="entry name" value="GDSL_Rv0518-like"/>
</dbReference>
<dbReference type="PANTHER" id="PTHR43784">
    <property type="entry name" value="GDSL-LIKE LIPASE/ACYLHYDROLASE, PUTATIVE (AFU_ORTHOLOGUE AFUA_2G00820)-RELATED"/>
    <property type="match status" value="1"/>
</dbReference>
<gene>
    <name evidence="2" type="ORF">CLV54_1196</name>
</gene>
<dbReference type="RefSeq" id="WP_245861409.1">
    <property type="nucleotide sequence ID" value="NZ_PGFB01000002.1"/>
</dbReference>
<dbReference type="InterPro" id="IPR036514">
    <property type="entry name" value="SGNH_hydro_sf"/>
</dbReference>
<dbReference type="Pfam" id="PF13472">
    <property type="entry name" value="Lipase_GDSL_2"/>
    <property type="match status" value="1"/>
</dbReference>
<feature type="domain" description="SGNH hydrolase-type esterase" evidence="1">
    <location>
        <begin position="10"/>
        <end position="193"/>
    </location>
</feature>
<protein>
    <submittedName>
        <fullName evidence="2">Lysophospholipase L1-like esterase</fullName>
    </submittedName>
</protein>
<keyword evidence="3" id="KW-1185">Reference proteome</keyword>
<sequence>MTTQWTRYVAVGDSITEGFCDPVIELSALGPDTPWRGWADRLAIILDGNARLSGTGIEFANLAVRSRRIDDVVDEQIPVAIDLGADLVSVMVGGNDLMRPAADPDALASRLESGIAALRASGATVLLANCFDPQFALFLRPFRGRAAVFNANVWSIARAHGVSVLDLWGIREFQSSSMWAADRVHLSSAGHRLLAVRAAHVLGVPYAEIAARLPLNIRTAEADSQPGEQVPLPTWLRRYAIPWAVRMMRGVTAGDGLSPKLPDPSPIRVRP</sequence>
<evidence type="ECO:0000313" key="2">
    <source>
        <dbReference type="EMBL" id="PJJ63527.1"/>
    </source>
</evidence>
<accession>A0A2M9BZL4</accession>
<name>A0A2M9BZL4_9MICO</name>
<evidence type="ECO:0000259" key="1">
    <source>
        <dbReference type="Pfam" id="PF13472"/>
    </source>
</evidence>
<dbReference type="Gene3D" id="3.40.50.1110">
    <property type="entry name" value="SGNH hydrolase"/>
    <property type="match status" value="1"/>
</dbReference>
<organism evidence="2 3">
    <name type="scientific">Compostimonas suwonensis</name>
    <dbReference type="NCBI Taxonomy" id="1048394"/>
    <lineage>
        <taxon>Bacteria</taxon>
        <taxon>Bacillati</taxon>
        <taxon>Actinomycetota</taxon>
        <taxon>Actinomycetes</taxon>
        <taxon>Micrococcales</taxon>
        <taxon>Microbacteriaceae</taxon>
        <taxon>Compostimonas</taxon>
    </lineage>
</organism>
<dbReference type="EMBL" id="PGFB01000002">
    <property type="protein sequence ID" value="PJJ63527.1"/>
    <property type="molecule type" value="Genomic_DNA"/>
</dbReference>
<dbReference type="Proteomes" id="UP000230161">
    <property type="component" value="Unassembled WGS sequence"/>
</dbReference>
<reference evidence="2 3" key="1">
    <citation type="submission" date="2017-11" db="EMBL/GenBank/DDBJ databases">
        <title>Genomic Encyclopedia of Archaeal and Bacterial Type Strains, Phase II (KMG-II): From Individual Species to Whole Genera.</title>
        <authorList>
            <person name="Goeker M."/>
        </authorList>
    </citation>
    <scope>NUCLEOTIDE SEQUENCE [LARGE SCALE GENOMIC DNA]</scope>
    <source>
        <strain evidence="2 3">DSM 25625</strain>
    </source>
</reference>
<dbReference type="PANTHER" id="PTHR43784:SF2">
    <property type="entry name" value="GDSL-LIKE LIPASE_ACYLHYDROLASE, PUTATIVE (AFU_ORTHOLOGUE AFUA_2G00820)-RELATED"/>
    <property type="match status" value="1"/>
</dbReference>
<dbReference type="InterPro" id="IPR013830">
    <property type="entry name" value="SGNH_hydro"/>
</dbReference>
<dbReference type="AlphaFoldDB" id="A0A2M9BZL4"/>
<evidence type="ECO:0000313" key="3">
    <source>
        <dbReference type="Proteomes" id="UP000230161"/>
    </source>
</evidence>
<comment type="caution">
    <text evidence="2">The sequence shown here is derived from an EMBL/GenBank/DDBJ whole genome shotgun (WGS) entry which is preliminary data.</text>
</comment>